<evidence type="ECO:0000313" key="1">
    <source>
        <dbReference type="EMBL" id="PWN52516.1"/>
    </source>
</evidence>
<keyword evidence="2" id="KW-1185">Reference proteome</keyword>
<accession>A0ACD0P3F2</accession>
<organism evidence="1 2">
    <name type="scientific">Violaceomyces palustris</name>
    <dbReference type="NCBI Taxonomy" id="1673888"/>
    <lineage>
        <taxon>Eukaryota</taxon>
        <taxon>Fungi</taxon>
        <taxon>Dikarya</taxon>
        <taxon>Basidiomycota</taxon>
        <taxon>Ustilaginomycotina</taxon>
        <taxon>Ustilaginomycetes</taxon>
        <taxon>Violaceomycetales</taxon>
        <taxon>Violaceomycetaceae</taxon>
        <taxon>Violaceomyces</taxon>
    </lineage>
</organism>
<reference evidence="1 2" key="1">
    <citation type="journal article" date="2018" name="Mol. Biol. Evol.">
        <title>Broad Genomic Sampling Reveals a Smut Pathogenic Ancestry of the Fungal Clade Ustilaginomycotina.</title>
        <authorList>
            <person name="Kijpornyongpan T."/>
            <person name="Mondo S.J."/>
            <person name="Barry K."/>
            <person name="Sandor L."/>
            <person name="Lee J."/>
            <person name="Lipzen A."/>
            <person name="Pangilinan J."/>
            <person name="LaButti K."/>
            <person name="Hainaut M."/>
            <person name="Henrissat B."/>
            <person name="Grigoriev I.V."/>
            <person name="Spatafora J.W."/>
            <person name="Aime M.C."/>
        </authorList>
    </citation>
    <scope>NUCLEOTIDE SEQUENCE [LARGE SCALE GENOMIC DNA]</scope>
    <source>
        <strain evidence="1 2">SA 807</strain>
    </source>
</reference>
<proteinExistence type="predicted"/>
<sequence length="1572" mass="168931">MYPAHNISSPTASPIGGRSFTCPAKIRILLAPAGGVSPKEFEECANHVRNFETIRLEDLPSSQSGRQGPAPKSPMHISGEVHLSFVTSYDQSHSFLAPFNLHRQVLGVLGLALYSPEVDKDSLERAPGALRELHPGALVHRVYAFDHGASRPQTVDLSSMRDIGASITAAGEGSSSPELSGTLKPSDSGGFSGRNAGGLVIFPAVRKDAKDVKFYLKTLISELVVSILDGLDSIIAGLEGTPLETPRETLDGIVPPPSSSVPTAPMSPTQALGSGVGAAASNAASRASALFSSFSSSASNSKTSAAIGGGSQPDVGMGISTGGIGLGKPSAAKKPVKPAKKTQSMVGIGPMGAGRYTKIKADYNLLSGDLWAALEAYDSSMNLLGKERAMAGGQDAAWYASALEGWAVTRVLVCRMGGEILEKAPCFNLPTGGVKEKEKEKEAKEKEYTYSKQPWAEIAEAYSLAITIYGKCLAPPSYLLEPAKSMTNETPRDYTHPLIHAGACVAYARFLLAVWASAGWNGECFDQLVYGGVPPSLAEDHKPSKGTYAKFSSLSGIQRHEIACAASSALTHSSTALKPADQITLLSTLTSIFGCIGFQRREAYLLRQLQSVIVSLLAKAIMVKMKQPETASVPLKHETAGDDHVLGTLISQVSFDSAVTGTEAVLVLAMHICETYGIHVEIDPLKNVPSHHILSRATEGLCSAYSSPAIGGTNTEGTWTDSARPPRPLLSALDLQDEAKFGWAEQQVALLKDAVSVCELLGDNLGMAFFATILLRDFHMALSPSEQWRFFQGIVRVSSSARWQGAQALEVNYWGPAEPVCSLQLIPLPPSRIPHEHPAKDLVSPSKGKATDAGIAGLNNPFFWNPSKPVSSASGKKVMVARNERIELLATLQNPFAIDLEFEQVKLSTEGSPVKAEAIKVVVPAYSYHTVKVTALPLAAGKVIIRGLHLTLAGCASQEFTLPIYDDASLKIRQAKAAELDDKKTRLKVTGLDARSSLLAQREQAIAQAAADGESAKALRRKTLEPHDRFLECLVTQEQPLLRAECPTLVHGSMVLLEGESVSIPIKLINTSSLPIDFVKLTFSDDLSESTKAALAEGDLLPSDAHELEWDLLHRPVFSFSREPRSIRIAAGGSTTLCVTLTGKLECTNGRIQIDYGHLDAPGRGGLATEEAKPFYTRQIMLAINLTVYPVVECSPLTVRPLRAPEAARLTAESLAPSHSPVSSAKQGSDGERSRLLESNTVAEEDTFCLISLDVRNVHPHNVLVYFELNTGGVRPLGLKREIPSGSTSRISLPFPRRDLPEEKASAPIPSLSSRQFIVSRVKLSEREEMQSRMRFWYRDELLSKFRATWMDCRTGKRGVLSLRDQVLQDGDVSFIKKEEVTLELGLRNPGELELKEETTCEGSEGDLTNLAEKPPPSPRDLTATAVVEEFVEIIATIKNRSNRPMKLLYRLVPLPCHADLRSYLANLGQPRSNPPPPSPLTNDPTASQVILSDGTFSSQLEPRILGPGQVTKVVKTLCFLATGRFEFVGCLEEAPTGLSAGIDVGPGKHLRDRLKFVGSEPLVVSVSGSSS</sequence>
<dbReference type="Proteomes" id="UP000245626">
    <property type="component" value="Unassembled WGS sequence"/>
</dbReference>
<name>A0ACD0P3F2_9BASI</name>
<dbReference type="EMBL" id="KZ819772">
    <property type="protein sequence ID" value="PWN52516.1"/>
    <property type="molecule type" value="Genomic_DNA"/>
</dbReference>
<evidence type="ECO:0000313" key="2">
    <source>
        <dbReference type="Proteomes" id="UP000245626"/>
    </source>
</evidence>
<gene>
    <name evidence="1" type="ORF">IE53DRAFT_378066</name>
</gene>
<protein>
    <submittedName>
        <fullName evidence="1">Uncharacterized protein</fullName>
    </submittedName>
</protein>